<gene>
    <name evidence="1" type="ORF">A0H81_08366</name>
</gene>
<comment type="caution">
    <text evidence="1">The sequence shown here is derived from an EMBL/GenBank/DDBJ whole genome shotgun (WGS) entry which is preliminary data.</text>
</comment>
<proteinExistence type="predicted"/>
<dbReference type="AlphaFoldDB" id="A0A1C7M4K2"/>
<dbReference type="Proteomes" id="UP000092993">
    <property type="component" value="Unassembled WGS sequence"/>
</dbReference>
<evidence type="ECO:0000313" key="1">
    <source>
        <dbReference type="EMBL" id="OBZ71326.1"/>
    </source>
</evidence>
<accession>A0A1C7M4K2</accession>
<dbReference type="OMA" id="KYGHAHA"/>
<dbReference type="OrthoDB" id="270318at2759"/>
<evidence type="ECO:0000313" key="2">
    <source>
        <dbReference type="Proteomes" id="UP000092993"/>
    </source>
</evidence>
<keyword evidence="2" id="KW-1185">Reference proteome</keyword>
<reference evidence="1 2" key="1">
    <citation type="submission" date="2016-03" db="EMBL/GenBank/DDBJ databases">
        <title>Whole genome sequencing of Grifola frondosa 9006-11.</title>
        <authorList>
            <person name="Min B."/>
            <person name="Park H."/>
            <person name="Kim J.-G."/>
            <person name="Cho H."/>
            <person name="Oh Y.-L."/>
            <person name="Kong W.-S."/>
            <person name="Choi I.-G."/>
        </authorList>
    </citation>
    <scope>NUCLEOTIDE SEQUENCE [LARGE SCALE GENOMIC DNA]</scope>
    <source>
        <strain evidence="1 2">9006-11</strain>
    </source>
</reference>
<dbReference type="EMBL" id="LUGG01000011">
    <property type="protein sequence ID" value="OBZ71326.1"/>
    <property type="molecule type" value="Genomic_DNA"/>
</dbReference>
<name>A0A1C7M4K2_GRIFR</name>
<protein>
    <submittedName>
        <fullName evidence="1">Uncharacterized protein</fullName>
    </submittedName>
</protein>
<sequence length="212" mass="24764">MDRLCDEVLQIVLNELDDPTSLSLLSKRYHQFTQDPYVRASYFLSRYGQIQALFWALGRGKLLNERVIDILLSSGAHLSRYLAQCAMHHYFRTQVPFIKTPWVRSIPLPVFTHFIAVSSRMYGNIPIGKGEDDGSIFHGLLKQSRYPTEQRAAKWENLRDVLEKYKFIPFCHKDPMMAQFPLVLAIEPRLLPYARANGFYMDRKYPWTLICS</sequence>
<dbReference type="STRING" id="5627.A0A1C7M4K2"/>
<organism evidence="1 2">
    <name type="scientific">Grifola frondosa</name>
    <name type="common">Maitake</name>
    <name type="synonym">Polyporus frondosus</name>
    <dbReference type="NCBI Taxonomy" id="5627"/>
    <lineage>
        <taxon>Eukaryota</taxon>
        <taxon>Fungi</taxon>
        <taxon>Dikarya</taxon>
        <taxon>Basidiomycota</taxon>
        <taxon>Agaricomycotina</taxon>
        <taxon>Agaricomycetes</taxon>
        <taxon>Polyporales</taxon>
        <taxon>Grifolaceae</taxon>
        <taxon>Grifola</taxon>
    </lineage>
</organism>